<dbReference type="Proteomes" id="UP000637002">
    <property type="component" value="Unassembled WGS sequence"/>
</dbReference>
<accession>A0A916UPN1</accession>
<protein>
    <recommendedName>
        <fullName evidence="3">3-methyladenine DNA glycosylase</fullName>
    </recommendedName>
</protein>
<dbReference type="InterPro" id="IPR011257">
    <property type="entry name" value="DNA_glycosylase"/>
</dbReference>
<reference evidence="1" key="2">
    <citation type="submission" date="2020-09" db="EMBL/GenBank/DDBJ databases">
        <authorList>
            <person name="Sun Q."/>
            <person name="Zhou Y."/>
        </authorList>
    </citation>
    <scope>NUCLEOTIDE SEQUENCE</scope>
    <source>
        <strain evidence="1">CGMCC 1.12919</strain>
    </source>
</reference>
<dbReference type="SUPFAM" id="SSF48150">
    <property type="entry name" value="DNA-glycosylase"/>
    <property type="match status" value="1"/>
</dbReference>
<sequence length="191" mass="20450">MAGAALVGAFGGPAMTLRSFSQIEALAEQQHGRAGLKARLADHAGVSTADLARGDDRFLAGMAKAVFSAGFSWEVIDKKWPGFEAAFDGFDPHRVAFFGDDDVARLLKDPRIVRNGAKIRATIANARFVVDTARAHGSFGAFLRHWPTTDQIGLMGHFKTHAGRLGGSAAMYFLRLTAGMRSSSAPTSSRR</sequence>
<dbReference type="PANTHER" id="PTHR30037">
    <property type="entry name" value="DNA-3-METHYLADENINE GLYCOSYLASE 1"/>
    <property type="match status" value="1"/>
</dbReference>
<dbReference type="GO" id="GO:0008725">
    <property type="term" value="F:DNA-3-methyladenine glycosylase activity"/>
    <property type="evidence" value="ECO:0007669"/>
    <property type="project" value="InterPro"/>
</dbReference>
<dbReference type="AlphaFoldDB" id="A0A916UPN1"/>
<name>A0A916UPN1_9HYPH</name>
<dbReference type="PANTHER" id="PTHR30037:SF3">
    <property type="entry name" value="BLR0857 PROTEIN"/>
    <property type="match status" value="1"/>
</dbReference>
<dbReference type="EMBL" id="BMGG01000008">
    <property type="protein sequence ID" value="GGC81834.1"/>
    <property type="molecule type" value="Genomic_DNA"/>
</dbReference>
<organism evidence="1 2">
    <name type="scientific">Chelatococcus reniformis</name>
    <dbReference type="NCBI Taxonomy" id="1494448"/>
    <lineage>
        <taxon>Bacteria</taxon>
        <taxon>Pseudomonadati</taxon>
        <taxon>Pseudomonadota</taxon>
        <taxon>Alphaproteobacteria</taxon>
        <taxon>Hyphomicrobiales</taxon>
        <taxon>Chelatococcaceae</taxon>
        <taxon>Chelatococcus</taxon>
    </lineage>
</organism>
<evidence type="ECO:0000313" key="1">
    <source>
        <dbReference type="EMBL" id="GGC81834.1"/>
    </source>
</evidence>
<dbReference type="Pfam" id="PF03352">
    <property type="entry name" value="Adenine_glyco"/>
    <property type="match status" value="1"/>
</dbReference>
<evidence type="ECO:0008006" key="3">
    <source>
        <dbReference type="Google" id="ProtNLM"/>
    </source>
</evidence>
<comment type="caution">
    <text evidence="1">The sequence shown here is derived from an EMBL/GenBank/DDBJ whole genome shotgun (WGS) entry which is preliminary data.</text>
</comment>
<dbReference type="InterPro" id="IPR052891">
    <property type="entry name" value="DNA-3mA_glycosylase"/>
</dbReference>
<keyword evidence="2" id="KW-1185">Reference proteome</keyword>
<dbReference type="Gene3D" id="1.10.340.30">
    <property type="entry name" value="Hypothetical protein, domain 2"/>
    <property type="match status" value="1"/>
</dbReference>
<proteinExistence type="predicted"/>
<dbReference type="InterPro" id="IPR005019">
    <property type="entry name" value="Adenine_glyco"/>
</dbReference>
<reference evidence="1" key="1">
    <citation type="journal article" date="2014" name="Int. J. Syst. Evol. Microbiol.">
        <title>Complete genome sequence of Corynebacterium casei LMG S-19264T (=DSM 44701T), isolated from a smear-ripened cheese.</title>
        <authorList>
            <consortium name="US DOE Joint Genome Institute (JGI-PGF)"/>
            <person name="Walter F."/>
            <person name="Albersmeier A."/>
            <person name="Kalinowski J."/>
            <person name="Ruckert C."/>
        </authorList>
    </citation>
    <scope>NUCLEOTIDE SEQUENCE</scope>
    <source>
        <strain evidence="1">CGMCC 1.12919</strain>
    </source>
</reference>
<dbReference type="GO" id="GO:0006284">
    <property type="term" value="P:base-excision repair"/>
    <property type="evidence" value="ECO:0007669"/>
    <property type="project" value="InterPro"/>
</dbReference>
<gene>
    <name evidence="1" type="ORF">GCM10010994_44730</name>
</gene>
<evidence type="ECO:0000313" key="2">
    <source>
        <dbReference type="Proteomes" id="UP000637002"/>
    </source>
</evidence>